<dbReference type="AlphaFoldDB" id="A0A8C6WVK2"/>
<evidence type="ECO:0000259" key="7">
    <source>
        <dbReference type="PROSITE" id="PS50103"/>
    </source>
</evidence>
<dbReference type="InterPro" id="IPR051712">
    <property type="entry name" value="ARTD-AVP"/>
</dbReference>
<name>A0A8C6WVK2_9GOBI</name>
<evidence type="ECO:0000256" key="2">
    <source>
        <dbReference type="ARBA" id="ARBA00022723"/>
    </source>
</evidence>
<keyword evidence="4 6" id="KW-0863">Zinc-finger</keyword>
<evidence type="ECO:0000256" key="4">
    <source>
        <dbReference type="ARBA" id="ARBA00022771"/>
    </source>
</evidence>
<evidence type="ECO:0000256" key="5">
    <source>
        <dbReference type="ARBA" id="ARBA00022833"/>
    </source>
</evidence>
<keyword evidence="1" id="KW-0597">Phosphoprotein</keyword>
<evidence type="ECO:0000313" key="9">
    <source>
        <dbReference type="Proteomes" id="UP000694523"/>
    </source>
</evidence>
<sequence length="183" mass="20946">MYLHVCLSKATVRLAHTLWLTLALVRFMRFTMESEILKFILNNQGSVDTEELVYNLWDYSLVTDILCKNDKFVPCLSTDKKPRVVVRSSVTICRVKDCPGSCGHLHLCLAFLFSESCPFRRGCSFSHDLQSDYNMEVLREFGLEALNRTELCLLLLQSNNTLLPPVSMAGRILFVHSIFYGQL</sequence>
<protein>
    <recommendedName>
        <fullName evidence="7">C3H1-type domain-containing protein</fullName>
    </recommendedName>
</protein>
<keyword evidence="2 6" id="KW-0479">Metal-binding</keyword>
<evidence type="ECO:0000256" key="3">
    <source>
        <dbReference type="ARBA" id="ARBA00022737"/>
    </source>
</evidence>
<keyword evidence="9" id="KW-1185">Reference proteome</keyword>
<reference evidence="8" key="1">
    <citation type="submission" date="2025-08" db="UniProtKB">
        <authorList>
            <consortium name="Ensembl"/>
        </authorList>
    </citation>
    <scope>IDENTIFICATION</scope>
</reference>
<dbReference type="GO" id="GO:1990404">
    <property type="term" value="F:NAD+-protein mono-ADP-ribosyltransferase activity"/>
    <property type="evidence" value="ECO:0007669"/>
    <property type="project" value="TreeGrafter"/>
</dbReference>
<dbReference type="InterPro" id="IPR057602">
    <property type="entry name" value="Zfn-CCCH_PARP12"/>
</dbReference>
<evidence type="ECO:0000256" key="6">
    <source>
        <dbReference type="PROSITE-ProRule" id="PRU00723"/>
    </source>
</evidence>
<dbReference type="Proteomes" id="UP000694523">
    <property type="component" value="Unplaced"/>
</dbReference>
<organism evidence="8 9">
    <name type="scientific">Neogobius melanostomus</name>
    <name type="common">round goby</name>
    <dbReference type="NCBI Taxonomy" id="47308"/>
    <lineage>
        <taxon>Eukaryota</taxon>
        <taxon>Metazoa</taxon>
        <taxon>Chordata</taxon>
        <taxon>Craniata</taxon>
        <taxon>Vertebrata</taxon>
        <taxon>Euteleostomi</taxon>
        <taxon>Actinopterygii</taxon>
        <taxon>Neopterygii</taxon>
        <taxon>Teleostei</taxon>
        <taxon>Neoteleostei</taxon>
        <taxon>Acanthomorphata</taxon>
        <taxon>Gobiaria</taxon>
        <taxon>Gobiiformes</taxon>
        <taxon>Gobioidei</taxon>
        <taxon>Gobiidae</taxon>
        <taxon>Benthophilinae</taxon>
        <taxon>Neogobiini</taxon>
        <taxon>Neogobius</taxon>
    </lineage>
</organism>
<keyword evidence="3" id="KW-0677">Repeat</keyword>
<dbReference type="PROSITE" id="PS50103">
    <property type="entry name" value="ZF_C3H1"/>
    <property type="match status" value="1"/>
</dbReference>
<dbReference type="GO" id="GO:0005634">
    <property type="term" value="C:nucleus"/>
    <property type="evidence" value="ECO:0007669"/>
    <property type="project" value="TreeGrafter"/>
</dbReference>
<dbReference type="PANTHER" id="PTHR45740:SF15">
    <property type="entry name" value="ZINC FINGER CCCH TYPE DOMAIN CONTAINING 1-LIKE"/>
    <property type="match status" value="1"/>
</dbReference>
<evidence type="ECO:0000256" key="1">
    <source>
        <dbReference type="ARBA" id="ARBA00022553"/>
    </source>
</evidence>
<keyword evidence="5 6" id="KW-0862">Zinc</keyword>
<dbReference type="PANTHER" id="PTHR45740">
    <property type="entry name" value="POLY [ADP-RIBOSE] POLYMERASE"/>
    <property type="match status" value="1"/>
</dbReference>
<feature type="domain" description="C3H1-type" evidence="7">
    <location>
        <begin position="107"/>
        <end position="130"/>
    </location>
</feature>
<dbReference type="Pfam" id="PF25261">
    <property type="entry name" value="zf-CCCH_PARP12"/>
    <property type="match status" value="1"/>
</dbReference>
<dbReference type="Ensembl" id="ENSNMLT00000039142.1">
    <property type="protein sequence ID" value="ENSNMLP00000035150.1"/>
    <property type="gene ID" value="ENSNMLG00000021807.1"/>
</dbReference>
<proteinExistence type="predicted"/>
<accession>A0A8C6WVK2</accession>
<feature type="zinc finger region" description="C3H1-type" evidence="6">
    <location>
        <begin position="107"/>
        <end position="130"/>
    </location>
</feature>
<dbReference type="GO" id="GO:0008270">
    <property type="term" value="F:zinc ion binding"/>
    <property type="evidence" value="ECO:0007669"/>
    <property type="project" value="UniProtKB-KW"/>
</dbReference>
<evidence type="ECO:0000313" key="8">
    <source>
        <dbReference type="Ensembl" id="ENSNMLP00000035150.1"/>
    </source>
</evidence>
<dbReference type="InterPro" id="IPR000571">
    <property type="entry name" value="Znf_CCCH"/>
</dbReference>
<reference evidence="8" key="2">
    <citation type="submission" date="2025-09" db="UniProtKB">
        <authorList>
            <consortium name="Ensembl"/>
        </authorList>
    </citation>
    <scope>IDENTIFICATION</scope>
</reference>
<dbReference type="GO" id="GO:0003950">
    <property type="term" value="F:NAD+ poly-ADP-ribosyltransferase activity"/>
    <property type="evidence" value="ECO:0007669"/>
    <property type="project" value="TreeGrafter"/>
</dbReference>